<dbReference type="Proteomes" id="UP000254621">
    <property type="component" value="Unassembled WGS sequence"/>
</dbReference>
<gene>
    <name evidence="2" type="ORF">NCTC13645_01241</name>
</gene>
<evidence type="ECO:0000313" key="2">
    <source>
        <dbReference type="EMBL" id="SUP58990.1"/>
    </source>
</evidence>
<evidence type="ECO:0000313" key="3">
    <source>
        <dbReference type="Proteomes" id="UP000254621"/>
    </source>
</evidence>
<dbReference type="EMBL" id="UHIV01000004">
    <property type="protein sequence ID" value="SUP58990.1"/>
    <property type="molecule type" value="Genomic_DNA"/>
</dbReference>
<sequence length="40" mass="4424">MDHELIEASVRNIFKAIGEDPDRPGIQETPSASPICMKNL</sequence>
<protein>
    <recommendedName>
        <fullName evidence="4">GTP cyclohydrolase I FolE</fullName>
    </recommendedName>
</protein>
<dbReference type="SUPFAM" id="SSF55620">
    <property type="entry name" value="Tetrahydrobiopterin biosynthesis enzymes-like"/>
    <property type="match status" value="1"/>
</dbReference>
<dbReference type="InterPro" id="IPR043134">
    <property type="entry name" value="GTP-CH-I_N"/>
</dbReference>
<evidence type="ECO:0000256" key="1">
    <source>
        <dbReference type="SAM" id="MobiDB-lite"/>
    </source>
</evidence>
<evidence type="ECO:0008006" key="4">
    <source>
        <dbReference type="Google" id="ProtNLM"/>
    </source>
</evidence>
<reference evidence="2 3" key="1">
    <citation type="submission" date="2018-06" db="EMBL/GenBank/DDBJ databases">
        <authorList>
            <consortium name="Pathogen Informatics"/>
            <person name="Doyle S."/>
        </authorList>
    </citation>
    <scope>NUCLEOTIDE SEQUENCE [LARGE SCALE GENOMIC DNA]</scope>
    <source>
        <strain evidence="2 3">NCTC13645</strain>
    </source>
</reference>
<accession>A0A380P172</accession>
<name>A0A380P172_WEIVI</name>
<dbReference type="AlphaFoldDB" id="A0A380P172"/>
<proteinExistence type="predicted"/>
<feature type="region of interest" description="Disordered" evidence="1">
    <location>
        <begin position="18"/>
        <end position="40"/>
    </location>
</feature>
<organism evidence="2 3">
    <name type="scientific">Weissella viridescens</name>
    <name type="common">Lactobacillus viridescens</name>
    <dbReference type="NCBI Taxonomy" id="1629"/>
    <lineage>
        <taxon>Bacteria</taxon>
        <taxon>Bacillati</taxon>
        <taxon>Bacillota</taxon>
        <taxon>Bacilli</taxon>
        <taxon>Lactobacillales</taxon>
        <taxon>Lactobacillaceae</taxon>
        <taxon>Weissella</taxon>
    </lineage>
</organism>
<dbReference type="Gene3D" id="1.10.286.10">
    <property type="match status" value="1"/>
</dbReference>